<name>A0A9P4QSG0_9PLEO</name>
<keyword evidence="3" id="KW-1185">Reference proteome</keyword>
<evidence type="ECO:0000313" key="3">
    <source>
        <dbReference type="Proteomes" id="UP000799444"/>
    </source>
</evidence>
<evidence type="ECO:0000256" key="1">
    <source>
        <dbReference type="SAM" id="MobiDB-lite"/>
    </source>
</evidence>
<organism evidence="2 3">
    <name type="scientific">Polyplosphaeria fusca</name>
    <dbReference type="NCBI Taxonomy" id="682080"/>
    <lineage>
        <taxon>Eukaryota</taxon>
        <taxon>Fungi</taxon>
        <taxon>Dikarya</taxon>
        <taxon>Ascomycota</taxon>
        <taxon>Pezizomycotina</taxon>
        <taxon>Dothideomycetes</taxon>
        <taxon>Pleosporomycetidae</taxon>
        <taxon>Pleosporales</taxon>
        <taxon>Tetraplosphaeriaceae</taxon>
        <taxon>Polyplosphaeria</taxon>
    </lineage>
</organism>
<protein>
    <recommendedName>
        <fullName evidence="4">BTB domain-containing protein</fullName>
    </recommendedName>
</protein>
<feature type="region of interest" description="Disordered" evidence="1">
    <location>
        <begin position="1"/>
        <end position="20"/>
    </location>
</feature>
<dbReference type="EMBL" id="ML996168">
    <property type="protein sequence ID" value="KAF2732993.1"/>
    <property type="molecule type" value="Genomic_DNA"/>
</dbReference>
<dbReference type="Proteomes" id="UP000799444">
    <property type="component" value="Unassembled WGS sequence"/>
</dbReference>
<gene>
    <name evidence="2" type="ORF">EJ04DRAFT_565496</name>
</gene>
<comment type="caution">
    <text evidence="2">The sequence shown here is derived from an EMBL/GenBank/DDBJ whole genome shotgun (WGS) entry which is preliminary data.</text>
</comment>
<dbReference type="AlphaFoldDB" id="A0A9P4QSG0"/>
<feature type="region of interest" description="Disordered" evidence="1">
    <location>
        <begin position="98"/>
        <end position="131"/>
    </location>
</feature>
<reference evidence="2" key="1">
    <citation type="journal article" date="2020" name="Stud. Mycol.">
        <title>101 Dothideomycetes genomes: a test case for predicting lifestyles and emergence of pathogens.</title>
        <authorList>
            <person name="Haridas S."/>
            <person name="Albert R."/>
            <person name="Binder M."/>
            <person name="Bloem J."/>
            <person name="Labutti K."/>
            <person name="Salamov A."/>
            <person name="Andreopoulos B."/>
            <person name="Baker S."/>
            <person name="Barry K."/>
            <person name="Bills G."/>
            <person name="Bluhm B."/>
            <person name="Cannon C."/>
            <person name="Castanera R."/>
            <person name="Culley D."/>
            <person name="Daum C."/>
            <person name="Ezra D."/>
            <person name="Gonzalez J."/>
            <person name="Henrissat B."/>
            <person name="Kuo A."/>
            <person name="Liang C."/>
            <person name="Lipzen A."/>
            <person name="Lutzoni F."/>
            <person name="Magnuson J."/>
            <person name="Mondo S."/>
            <person name="Nolan M."/>
            <person name="Ohm R."/>
            <person name="Pangilinan J."/>
            <person name="Park H.-J."/>
            <person name="Ramirez L."/>
            <person name="Alfaro M."/>
            <person name="Sun H."/>
            <person name="Tritt A."/>
            <person name="Yoshinaga Y."/>
            <person name="Zwiers L.-H."/>
            <person name="Turgeon B."/>
            <person name="Goodwin S."/>
            <person name="Spatafora J."/>
            <person name="Crous P."/>
            <person name="Grigoriev I."/>
        </authorList>
    </citation>
    <scope>NUCLEOTIDE SEQUENCE</scope>
    <source>
        <strain evidence="2">CBS 125425</strain>
    </source>
</reference>
<dbReference type="InterPro" id="IPR011333">
    <property type="entry name" value="SKP1/BTB/POZ_sf"/>
</dbReference>
<accession>A0A9P4QSG0</accession>
<proteinExistence type="predicted"/>
<evidence type="ECO:0000313" key="2">
    <source>
        <dbReference type="EMBL" id="KAF2732993.1"/>
    </source>
</evidence>
<evidence type="ECO:0008006" key="4">
    <source>
        <dbReference type="Google" id="ProtNLM"/>
    </source>
</evidence>
<dbReference type="SUPFAM" id="SSF54695">
    <property type="entry name" value="POZ domain"/>
    <property type="match status" value="1"/>
</dbReference>
<sequence length="281" mass="30833">MSPPPAPRSTQSSPATKDEEDVLLAAEALVTMKREEGEKLRAAEALTQLGEESDAIQEEKEALGAAETLIGMRQAHNTVNMSKSLFTTNHTNAALAENLDLPPLPPSTPSQPQGKEETPIESDDSDQPLFSGTNLGIAALARTLERVEMYCDNSKPSLFNTVPAPYTTNHLVTSSGTTFLRCTRTGTYLSVHKALLWIHSLPFYAYTANHPVKARLVEIDAEEWTIRVFIHWIYARELLPNLKDNVLKELDKVAGQFGTKGLKVAIAKKLKVSQANAREGK</sequence>